<name>A0ABC8D9S7_BACVE</name>
<proteinExistence type="predicted"/>
<dbReference type="InterPro" id="IPR031339">
    <property type="entry name" value="DUF4942"/>
</dbReference>
<dbReference type="SUPFAM" id="SSF53335">
    <property type="entry name" value="S-adenosyl-L-methionine-dependent methyltransferases"/>
    <property type="match status" value="1"/>
</dbReference>
<dbReference type="PROSITE" id="PS00092">
    <property type="entry name" value="N6_MTASE"/>
    <property type="match status" value="1"/>
</dbReference>
<reference evidence="2 3" key="1">
    <citation type="submission" date="2018-06" db="EMBL/GenBank/DDBJ databases">
        <title>Complete Genome Sequence of Bacillus velezensis DSYZ, a Plant Growth-Promoting Rhizobacterium with Antifungal Activity.</title>
        <authorList>
            <person name="Du B."/>
            <person name="Ding Y."/>
            <person name="Liu K."/>
            <person name="Yao L."/>
            <person name="Wang C."/>
            <person name="Li H."/>
            <person name="Liu H."/>
        </authorList>
    </citation>
    <scope>NUCLEOTIDE SEQUENCE [LARGE SCALE GENOMIC DNA]</scope>
    <source>
        <strain evidence="2 3">DSYZ</strain>
    </source>
</reference>
<protein>
    <submittedName>
        <fullName evidence="2">DUF4942 domain-containing protein</fullName>
    </submittedName>
</protein>
<dbReference type="InterPro" id="IPR008593">
    <property type="entry name" value="Dam_MeTrfase"/>
</dbReference>
<feature type="domain" description="DUF4942" evidence="1">
    <location>
        <begin position="280"/>
        <end position="480"/>
    </location>
</feature>
<dbReference type="Gene3D" id="3.40.50.150">
    <property type="entry name" value="Vaccinia Virus protein VP39"/>
    <property type="match status" value="1"/>
</dbReference>
<sequence>MFKDNPDFYPTPPQLIRKMTSKVEWKYINSVLEPSAGKGNLVEAIHNQFKNTSNYRMNSKYDIDTIEQDENLRHILKGKDYRVIADDFLTFNTYKRYDLIFMNPPFSNGAKHLLKAIELIEKQQRSGQIVCLLNAETLKNPYSNDRKFLIRKLEEINAEVEYVQNAFHNSERNTEVETALIYISIEKQEYSSVLIEELKKDESHRINEDYKATQLVNADFIKGIVEQFNYEIKAGLKLINEYNSLKPLMLHRFNEDSAPILKLQIDKNAEENDIENAYIKQIRAKYWNTLFNNDQFMGLFTSNLKQKYLQHVEELKDYDFSLFNIYTLRIQMSKEMTQGVEDTILNLFEEFSHKHYYDESSKNVHLYNGWKTNKSYKINKKIIIPLNGYCSWLDDRYNPTDYKVLEKLKDIEKVFNYLDNGLTEDINIDETLKLAEHYGETKKIELKYFYVTFYKKGTCHIEFKDMEILKKFNIFGSQKKNWLPPSYGKVKYQDMTAEEKDVINNFEGAQSYNETVNNASYYILDTSKLLMLTS</sequence>
<dbReference type="InterPro" id="IPR002052">
    <property type="entry name" value="DNA_methylase_N6_adenine_CS"/>
</dbReference>
<evidence type="ECO:0000313" key="2">
    <source>
        <dbReference type="EMBL" id="AWX72656.1"/>
    </source>
</evidence>
<dbReference type="Pfam" id="PF05869">
    <property type="entry name" value="Dam"/>
    <property type="match status" value="1"/>
</dbReference>
<dbReference type="EMBL" id="CP030150">
    <property type="protein sequence ID" value="AWX72656.1"/>
    <property type="molecule type" value="Genomic_DNA"/>
</dbReference>
<evidence type="ECO:0000259" key="1">
    <source>
        <dbReference type="Pfam" id="PF13708"/>
    </source>
</evidence>
<gene>
    <name evidence="2" type="ORF">BVDSYZ_11730</name>
</gene>
<dbReference type="Pfam" id="PF13708">
    <property type="entry name" value="DUF4942"/>
    <property type="match status" value="1"/>
</dbReference>
<dbReference type="Proteomes" id="UP000250069">
    <property type="component" value="Chromosome"/>
</dbReference>
<organism evidence="2 3">
    <name type="scientific">Bacillus velezensis</name>
    <dbReference type="NCBI Taxonomy" id="492670"/>
    <lineage>
        <taxon>Bacteria</taxon>
        <taxon>Bacillati</taxon>
        <taxon>Bacillota</taxon>
        <taxon>Bacilli</taxon>
        <taxon>Bacillales</taxon>
        <taxon>Bacillaceae</taxon>
        <taxon>Bacillus</taxon>
        <taxon>Bacillus amyloliquefaciens group</taxon>
    </lineage>
</organism>
<evidence type="ECO:0000313" key="3">
    <source>
        <dbReference type="Proteomes" id="UP000250069"/>
    </source>
</evidence>
<dbReference type="RefSeq" id="WP_062623468.1">
    <property type="nucleotide sequence ID" value="NZ_CP015443.1"/>
</dbReference>
<accession>A0ABC8D9S7</accession>
<dbReference type="InterPro" id="IPR029063">
    <property type="entry name" value="SAM-dependent_MTases_sf"/>
</dbReference>
<dbReference type="AlphaFoldDB" id="A0ABC8D9S7"/>